<accession>A0A9P3F4B2</accession>
<sequence length="194" mass="21859">MEDYSEKLQKKISGLRLGSPKDEVRDVWKQILEYHFPKQSADCPSGGFVHKYFDYDSDFPHVGIVNPRGEHSYLPVFHVYCQSLPAAAGESILPGSMTHWRALEDAVKFELVGIVSLIKECKPNLYAAIVAGPLVRFCGVNKKGEFWDFGFDDEEGAWNIHHDYDAILEGLLKIRAKIDPVCFVPWGVSAVCIK</sequence>
<proteinExistence type="predicted"/>
<organism evidence="1 2">
    <name type="scientific">Aspergillus viridinutans</name>
    <dbReference type="NCBI Taxonomy" id="75553"/>
    <lineage>
        <taxon>Eukaryota</taxon>
        <taxon>Fungi</taxon>
        <taxon>Dikarya</taxon>
        <taxon>Ascomycota</taxon>
        <taxon>Pezizomycotina</taxon>
        <taxon>Eurotiomycetes</taxon>
        <taxon>Eurotiomycetidae</taxon>
        <taxon>Eurotiales</taxon>
        <taxon>Aspergillaceae</taxon>
        <taxon>Aspergillus</taxon>
        <taxon>Aspergillus subgen. Fumigati</taxon>
    </lineage>
</organism>
<gene>
    <name evidence="1" type="ORF">Aspvir_009151</name>
</gene>
<dbReference type="Proteomes" id="UP000710440">
    <property type="component" value="Unassembled WGS sequence"/>
</dbReference>
<reference evidence="1 2" key="1">
    <citation type="submission" date="2021-02" db="EMBL/GenBank/DDBJ databases">
        <title>Pan-genome distribution and transcriptional activeness of fungal secondary metabolism genes in Aspergillus section Fumigati.</title>
        <authorList>
            <person name="Takahashi H."/>
            <person name="Umemura M."/>
            <person name="Ninomiya A."/>
            <person name="Kusuya Y."/>
            <person name="Urayama S."/>
            <person name="Shimizu M."/>
            <person name="Watanabe A."/>
            <person name="Kamei K."/>
            <person name="Yaguchi T."/>
            <person name="Hagiwara D."/>
        </authorList>
    </citation>
    <scope>NUCLEOTIDE SEQUENCE [LARGE SCALE GENOMIC DNA]</scope>
    <source>
        <strain evidence="1 2">IFM 47045</strain>
    </source>
</reference>
<dbReference type="RefSeq" id="XP_043128238.1">
    <property type="nucleotide sequence ID" value="XM_043272303.1"/>
</dbReference>
<dbReference type="GeneID" id="66937133"/>
<evidence type="ECO:0000313" key="1">
    <source>
        <dbReference type="EMBL" id="GIK05052.1"/>
    </source>
</evidence>
<keyword evidence="2" id="KW-1185">Reference proteome</keyword>
<dbReference type="OrthoDB" id="4439710at2759"/>
<name>A0A9P3F4B2_ASPVI</name>
<dbReference type="EMBL" id="BOPL01000007">
    <property type="protein sequence ID" value="GIK05052.1"/>
    <property type="molecule type" value="Genomic_DNA"/>
</dbReference>
<evidence type="ECO:0000313" key="2">
    <source>
        <dbReference type="Proteomes" id="UP000710440"/>
    </source>
</evidence>
<comment type="caution">
    <text evidence="1">The sequence shown here is derived from an EMBL/GenBank/DDBJ whole genome shotgun (WGS) entry which is preliminary data.</text>
</comment>
<protein>
    <submittedName>
        <fullName evidence="1">Uncharacterized protein</fullName>
    </submittedName>
</protein>
<dbReference type="AlphaFoldDB" id="A0A9P3F4B2"/>